<feature type="compositionally biased region" description="Gly residues" evidence="1">
    <location>
        <begin position="132"/>
        <end position="141"/>
    </location>
</feature>
<feature type="compositionally biased region" description="Polar residues" evidence="1">
    <location>
        <begin position="222"/>
        <end position="231"/>
    </location>
</feature>
<comment type="caution">
    <text evidence="2">The sequence shown here is derived from an EMBL/GenBank/DDBJ whole genome shotgun (WGS) entry which is preliminary data.</text>
</comment>
<feature type="region of interest" description="Disordered" evidence="1">
    <location>
        <begin position="538"/>
        <end position="909"/>
    </location>
</feature>
<accession>A0A9P9E4F6</accession>
<evidence type="ECO:0008006" key="4">
    <source>
        <dbReference type="Google" id="ProtNLM"/>
    </source>
</evidence>
<feature type="compositionally biased region" description="Basic and acidic residues" evidence="1">
    <location>
        <begin position="661"/>
        <end position="671"/>
    </location>
</feature>
<gene>
    <name evidence="2" type="ORF">B0J11DRAFT_577151</name>
</gene>
<feature type="compositionally biased region" description="Basic residues" evidence="1">
    <location>
        <begin position="449"/>
        <end position="461"/>
    </location>
</feature>
<feature type="compositionally biased region" description="Polar residues" evidence="1">
    <location>
        <begin position="851"/>
        <end position="865"/>
    </location>
</feature>
<keyword evidence="3" id="KW-1185">Reference proteome</keyword>
<evidence type="ECO:0000256" key="1">
    <source>
        <dbReference type="SAM" id="MobiDB-lite"/>
    </source>
</evidence>
<feature type="compositionally biased region" description="Polar residues" evidence="1">
    <location>
        <begin position="541"/>
        <end position="550"/>
    </location>
</feature>
<dbReference type="Proteomes" id="UP000700596">
    <property type="component" value="Unassembled WGS sequence"/>
</dbReference>
<dbReference type="AlphaFoldDB" id="A0A9P9E4F6"/>
<feature type="compositionally biased region" description="Low complexity" evidence="1">
    <location>
        <begin position="753"/>
        <end position="768"/>
    </location>
</feature>
<feature type="compositionally biased region" description="Polar residues" evidence="1">
    <location>
        <begin position="684"/>
        <end position="695"/>
    </location>
</feature>
<feature type="compositionally biased region" description="Polar residues" evidence="1">
    <location>
        <begin position="709"/>
        <end position="724"/>
    </location>
</feature>
<feature type="compositionally biased region" description="Polar residues" evidence="1">
    <location>
        <begin position="53"/>
        <end position="65"/>
    </location>
</feature>
<feature type="compositionally biased region" description="Acidic residues" evidence="1">
    <location>
        <begin position="600"/>
        <end position="609"/>
    </location>
</feature>
<feature type="compositionally biased region" description="Polar residues" evidence="1">
    <location>
        <begin position="644"/>
        <end position="653"/>
    </location>
</feature>
<feature type="region of interest" description="Disordered" evidence="1">
    <location>
        <begin position="1"/>
        <end position="479"/>
    </location>
</feature>
<feature type="compositionally biased region" description="Basic and acidic residues" evidence="1">
    <location>
        <begin position="866"/>
        <end position="886"/>
    </location>
</feature>
<feature type="compositionally biased region" description="Polar residues" evidence="1">
    <location>
        <begin position="288"/>
        <end position="317"/>
    </location>
</feature>
<feature type="compositionally biased region" description="Low complexity" evidence="1">
    <location>
        <begin position="394"/>
        <end position="420"/>
    </location>
</feature>
<name>A0A9P9E4F6_9PLEO</name>
<organism evidence="2 3">
    <name type="scientific">Dendryphion nanum</name>
    <dbReference type="NCBI Taxonomy" id="256645"/>
    <lineage>
        <taxon>Eukaryota</taxon>
        <taxon>Fungi</taxon>
        <taxon>Dikarya</taxon>
        <taxon>Ascomycota</taxon>
        <taxon>Pezizomycotina</taxon>
        <taxon>Dothideomycetes</taxon>
        <taxon>Pleosporomycetidae</taxon>
        <taxon>Pleosporales</taxon>
        <taxon>Torulaceae</taxon>
        <taxon>Dendryphion</taxon>
    </lineage>
</organism>
<feature type="compositionally biased region" description="Polar residues" evidence="1">
    <location>
        <begin position="9"/>
        <end position="20"/>
    </location>
</feature>
<dbReference type="EMBL" id="JAGMWT010000003">
    <property type="protein sequence ID" value="KAH7132219.1"/>
    <property type="molecule type" value="Genomic_DNA"/>
</dbReference>
<evidence type="ECO:0000313" key="3">
    <source>
        <dbReference type="Proteomes" id="UP000700596"/>
    </source>
</evidence>
<sequence length="909" mass="98351">MAQIALPRQQVTQTPQSTGVGSPLYQRRQHSNAGSVELLPNPDFTFPMRAPDSQPQESISSSNARPMSLQAFPAGRRGSAHALRQKSVSALPDFSFNPAGAAKPATTTPPQSPLVSPTTPSRPVGHRRGGSEFIGGDGKPGGAPTLLSSSPTKSDSLMPAAANLRPGPPAGRRGHAHRRSGAISSHDLSTIMRPAEPIPHPRAGSAPVTPLEGDQFVFGHSVNKSISQPSLRDTGFFPDDPNSSPRRPPSRARVGFSDKVEYISSIRPLSTISSETETSQSTFRGHSATGSLSSIVSAGTSSPASNRSRPYLSTTMENEGRPSTAGAVLDMSKHKSTGFGGDVFNRKRPVSAISPTSPDTMTAPPSPQVLAKRRGFFRFDPRRNDPAVPSLHTSASDPALSASLESPLSSPMTEDSNSLDSSEKSKSVSRKTHRKPRKVKSWANSIISRKGKHGMKSKKRAQTPPQEEADVEDSSESDDLDFEANFDVDNTVTIVTASEDEVPARKLESSIASWKPRELKRVDSDIMNQVIDLDAALGPFNTPQGTNSRGQRGGFGAHRRAMHSAGGLVQNHRRTESAPELVPFELRPTAIGATSAMADVFEEEEPEDDSISKKELNSPTSFKEEIEEEVEEPKIEVVETVETQSGPSINWSFNDGLGINRAEKGRTKDDSEPLSPLQVPNPIPNGNGSKQSLQISPVEVVEDYEEPRTSSLTHSSDSTVTPQLSVDEPKESQPIMKLPLPLPEQSLRTPDTFASSFSSPDFRSSQASLDTPRLGTASSSITDYRAMPSPHFGEPGPEMRVSVDDVPSLTSSRSTMTNHFPLMSPRRPGERSSSLCSAPSEIEQRRRKRSSIASLSRLINSSSFGEKSKLSIEQRPHSEYLEPAKESKKKHKRLSKLMQFWKSKDSSRT</sequence>
<evidence type="ECO:0000313" key="2">
    <source>
        <dbReference type="EMBL" id="KAH7132219.1"/>
    </source>
</evidence>
<dbReference type="OrthoDB" id="5406427at2759"/>
<reference evidence="2" key="1">
    <citation type="journal article" date="2021" name="Nat. Commun.">
        <title>Genetic determinants of endophytism in the Arabidopsis root mycobiome.</title>
        <authorList>
            <person name="Mesny F."/>
            <person name="Miyauchi S."/>
            <person name="Thiergart T."/>
            <person name="Pickel B."/>
            <person name="Atanasova L."/>
            <person name="Karlsson M."/>
            <person name="Huettel B."/>
            <person name="Barry K.W."/>
            <person name="Haridas S."/>
            <person name="Chen C."/>
            <person name="Bauer D."/>
            <person name="Andreopoulos W."/>
            <person name="Pangilinan J."/>
            <person name="LaButti K."/>
            <person name="Riley R."/>
            <person name="Lipzen A."/>
            <person name="Clum A."/>
            <person name="Drula E."/>
            <person name="Henrissat B."/>
            <person name="Kohler A."/>
            <person name="Grigoriev I.V."/>
            <person name="Martin F.M."/>
            <person name="Hacquard S."/>
        </authorList>
    </citation>
    <scope>NUCLEOTIDE SEQUENCE</scope>
    <source>
        <strain evidence="2">MPI-CAGE-CH-0243</strain>
    </source>
</reference>
<feature type="compositionally biased region" description="Polar residues" evidence="1">
    <location>
        <begin position="146"/>
        <end position="155"/>
    </location>
</feature>
<feature type="compositionally biased region" description="Low complexity" evidence="1">
    <location>
        <begin position="98"/>
        <end position="109"/>
    </location>
</feature>
<feature type="compositionally biased region" description="Basic residues" evidence="1">
    <location>
        <begin position="427"/>
        <end position="440"/>
    </location>
</feature>
<protein>
    <recommendedName>
        <fullName evidence="4">Cell wall proline rich protein</fullName>
    </recommendedName>
</protein>
<feature type="compositionally biased region" description="Polar residues" evidence="1">
    <location>
        <begin position="808"/>
        <end position="818"/>
    </location>
</feature>
<feature type="compositionally biased region" description="Low complexity" evidence="1">
    <location>
        <begin position="270"/>
        <end position="282"/>
    </location>
</feature>
<feature type="compositionally biased region" description="Acidic residues" evidence="1">
    <location>
        <begin position="467"/>
        <end position="479"/>
    </location>
</feature>
<proteinExistence type="predicted"/>